<proteinExistence type="predicted"/>
<feature type="transmembrane region" description="Helical" evidence="2">
    <location>
        <begin position="237"/>
        <end position="255"/>
    </location>
</feature>
<sequence length="352" mass="40237">MNKAQRRSEKFFRLALWAVAVVFAGFLINLGGAVVKNLPLVEQRFTVEDFLDKEAAERIEQEIKRQRELAQDAQDALEQSRLKLEAARQNSQTARDSLSAWLASRQVTQQSARDEELLQRTEALEHLRLAERQVRSAVEAEQQRLLDAQQAQQRAQRQLDALRGAAFDQMSSEQSRQELKVFLIRLALTLPLLLIAGWLFARQRKNTWWPFVWGYIYFALFVFFVELVPYLPSYGGYVRNIVGVVITVLVGRQAIVSFNRYRQRQLEAEAKPDAERRKEISYDTSLLRLAKKVCPGCERPVELDNPQIDFCPHCGLSLFDHCGQCQTRKSAFARFCFACGSGAAQPSEPPAT</sequence>
<dbReference type="OrthoDB" id="7255862at2"/>
<keyword evidence="2" id="KW-0812">Transmembrane</keyword>
<dbReference type="EMBL" id="FOXM01000001">
    <property type="protein sequence ID" value="SFP28696.1"/>
    <property type="molecule type" value="Genomic_DNA"/>
</dbReference>
<name>A0A1I5P5D4_9GAMM</name>
<feature type="transmembrane region" description="Helical" evidence="2">
    <location>
        <begin position="12"/>
        <end position="35"/>
    </location>
</feature>
<evidence type="ECO:0000256" key="1">
    <source>
        <dbReference type="SAM" id="Coils"/>
    </source>
</evidence>
<reference evidence="4" key="1">
    <citation type="submission" date="2016-10" db="EMBL/GenBank/DDBJ databases">
        <authorList>
            <person name="Varghese N."/>
            <person name="Submissions S."/>
        </authorList>
    </citation>
    <scope>NUCLEOTIDE SEQUENCE [LARGE SCALE GENOMIC DNA]</scope>
    <source>
        <strain evidence="4">JCM 18195</strain>
    </source>
</reference>
<accession>A0A1I5P5D4</accession>
<gene>
    <name evidence="3" type="ORF">SAMN05216229_101308</name>
</gene>
<keyword evidence="2" id="KW-0472">Membrane</keyword>
<keyword evidence="1" id="KW-0175">Coiled coil</keyword>
<keyword evidence="2" id="KW-1133">Transmembrane helix</keyword>
<evidence type="ECO:0000313" key="4">
    <source>
        <dbReference type="Proteomes" id="UP000243084"/>
    </source>
</evidence>
<evidence type="ECO:0000256" key="2">
    <source>
        <dbReference type="SAM" id="Phobius"/>
    </source>
</evidence>
<dbReference type="RefSeq" id="WP_092427603.1">
    <property type="nucleotide sequence ID" value="NZ_FOXM01000001.1"/>
</dbReference>
<feature type="coiled-coil region" evidence="1">
    <location>
        <begin position="53"/>
        <end position="97"/>
    </location>
</feature>
<dbReference type="AlphaFoldDB" id="A0A1I5P5D4"/>
<evidence type="ECO:0000313" key="3">
    <source>
        <dbReference type="EMBL" id="SFP28696.1"/>
    </source>
</evidence>
<organism evidence="3 4">
    <name type="scientific">Geopseudomonas sagittaria</name>
    <dbReference type="NCBI Taxonomy" id="1135990"/>
    <lineage>
        <taxon>Bacteria</taxon>
        <taxon>Pseudomonadati</taxon>
        <taxon>Pseudomonadota</taxon>
        <taxon>Gammaproteobacteria</taxon>
        <taxon>Pseudomonadales</taxon>
        <taxon>Pseudomonadaceae</taxon>
        <taxon>Geopseudomonas</taxon>
    </lineage>
</organism>
<feature type="transmembrane region" description="Helical" evidence="2">
    <location>
        <begin position="182"/>
        <end position="201"/>
    </location>
</feature>
<dbReference type="Proteomes" id="UP000243084">
    <property type="component" value="Unassembled WGS sequence"/>
</dbReference>
<keyword evidence="4" id="KW-1185">Reference proteome</keyword>
<feature type="transmembrane region" description="Helical" evidence="2">
    <location>
        <begin position="208"/>
        <end position="231"/>
    </location>
</feature>
<protein>
    <submittedName>
        <fullName evidence="3">FoF1-type ATP synthase, membrane subunit b or b</fullName>
    </submittedName>
</protein>
<feature type="coiled-coil region" evidence="1">
    <location>
        <begin position="138"/>
        <end position="165"/>
    </location>
</feature>